<dbReference type="InterPro" id="IPR003754">
    <property type="entry name" value="4pyrrol_synth_uPrphyn_synth"/>
</dbReference>
<dbReference type="Gene3D" id="3.40.50.10090">
    <property type="match status" value="1"/>
</dbReference>
<evidence type="ECO:0000313" key="2">
    <source>
        <dbReference type="EMBL" id="MDP4575872.1"/>
    </source>
</evidence>
<dbReference type="CDD" id="cd06578">
    <property type="entry name" value="HemD"/>
    <property type="match status" value="1"/>
</dbReference>
<reference evidence="2 3" key="1">
    <citation type="submission" date="2023-08" db="EMBL/GenBank/DDBJ databases">
        <title>genomic of G39.</title>
        <authorList>
            <person name="Wang Y."/>
        </authorList>
    </citation>
    <scope>NUCLEOTIDE SEQUENCE [LARGE SCALE GENOMIC DNA]</scope>
    <source>
        <strain evidence="2 3">G39</strain>
    </source>
</reference>
<keyword evidence="3" id="KW-1185">Reference proteome</keyword>
<protein>
    <submittedName>
        <fullName evidence="2">Uroporphyrinogen-III synthase</fullName>
        <ecNumber evidence="2">4.2.1.75</ecNumber>
    </submittedName>
</protein>
<evidence type="ECO:0000313" key="3">
    <source>
        <dbReference type="Proteomes" id="UP001240639"/>
    </source>
</evidence>
<name>A0ABT9HRT3_9SPHN</name>
<keyword evidence="2" id="KW-0456">Lyase</keyword>
<organism evidence="2 3">
    <name type="scientific">Qipengyuania profundimaris</name>
    <dbReference type="NCBI Taxonomy" id="3067652"/>
    <lineage>
        <taxon>Bacteria</taxon>
        <taxon>Pseudomonadati</taxon>
        <taxon>Pseudomonadota</taxon>
        <taxon>Alphaproteobacteria</taxon>
        <taxon>Sphingomonadales</taxon>
        <taxon>Erythrobacteraceae</taxon>
        <taxon>Qipengyuania</taxon>
    </lineage>
</organism>
<gene>
    <name evidence="2" type="ORF">Q9K02_12035</name>
</gene>
<dbReference type="EMBL" id="JAVAIM010000001">
    <property type="protein sequence ID" value="MDP4575872.1"/>
    <property type="molecule type" value="Genomic_DNA"/>
</dbReference>
<dbReference type="InterPro" id="IPR036108">
    <property type="entry name" value="4pyrrol_syn_uPrphyn_synt_sf"/>
</dbReference>
<dbReference type="RefSeq" id="WP_305933113.1">
    <property type="nucleotide sequence ID" value="NZ_JAVAIM010000001.1"/>
</dbReference>
<dbReference type="EC" id="4.2.1.75" evidence="2"/>
<comment type="caution">
    <text evidence="2">The sequence shown here is derived from an EMBL/GenBank/DDBJ whole genome shotgun (WGS) entry which is preliminary data.</text>
</comment>
<sequence length="230" mass="24636">MKPLLLLRPEPGWTVSAKTARDMGMEVVGAPLFDIETVAWDPPERDQFDGLLIGSANAFRHAGDSLKRYAKLPVHVVGQATADAARSAGLMVGQVGKGGLQSVLDRLQGRKLRLLRLAGEDRVPLKAPEGVRVEARVVYRAVPQSLELPQPLLRGTVVALHSGAAAERFAEECSRLKVDRTKFIVVAIGSRVAEMVGEGWASVHVAWTPDDGAMLALAKSLCQESSDGDG</sequence>
<dbReference type="SUPFAM" id="SSF69618">
    <property type="entry name" value="HemD-like"/>
    <property type="match status" value="1"/>
</dbReference>
<proteinExistence type="predicted"/>
<dbReference type="GO" id="GO:0004852">
    <property type="term" value="F:uroporphyrinogen-III synthase activity"/>
    <property type="evidence" value="ECO:0007669"/>
    <property type="project" value="UniProtKB-EC"/>
</dbReference>
<evidence type="ECO:0000259" key="1">
    <source>
        <dbReference type="Pfam" id="PF02602"/>
    </source>
</evidence>
<accession>A0ABT9HRT3</accession>
<dbReference type="Proteomes" id="UP001240639">
    <property type="component" value="Unassembled WGS sequence"/>
</dbReference>
<feature type="domain" description="Tetrapyrrole biosynthesis uroporphyrinogen III synthase" evidence="1">
    <location>
        <begin position="17"/>
        <end position="215"/>
    </location>
</feature>
<dbReference type="Pfam" id="PF02602">
    <property type="entry name" value="HEM4"/>
    <property type="match status" value="1"/>
</dbReference>